<keyword evidence="3" id="KW-1185">Reference proteome</keyword>
<name>A0A517N0R6_9BACT</name>
<protein>
    <submittedName>
        <fullName evidence="2">Uncharacterized protein</fullName>
    </submittedName>
</protein>
<proteinExistence type="predicted"/>
<evidence type="ECO:0000313" key="2">
    <source>
        <dbReference type="EMBL" id="QDT00731.1"/>
    </source>
</evidence>
<reference evidence="2 3" key="1">
    <citation type="submission" date="2019-02" db="EMBL/GenBank/DDBJ databases">
        <title>Deep-cultivation of Planctomycetes and their phenomic and genomic characterization uncovers novel biology.</title>
        <authorList>
            <person name="Wiegand S."/>
            <person name="Jogler M."/>
            <person name="Boedeker C."/>
            <person name="Pinto D."/>
            <person name="Vollmers J."/>
            <person name="Rivas-Marin E."/>
            <person name="Kohn T."/>
            <person name="Peeters S.H."/>
            <person name="Heuer A."/>
            <person name="Rast P."/>
            <person name="Oberbeckmann S."/>
            <person name="Bunk B."/>
            <person name="Jeske O."/>
            <person name="Meyerdierks A."/>
            <person name="Storesund J.E."/>
            <person name="Kallscheuer N."/>
            <person name="Luecker S."/>
            <person name="Lage O.M."/>
            <person name="Pohl T."/>
            <person name="Merkel B.J."/>
            <person name="Hornburger P."/>
            <person name="Mueller R.-W."/>
            <person name="Bruemmer F."/>
            <person name="Labrenz M."/>
            <person name="Spormann A.M."/>
            <person name="Op den Camp H."/>
            <person name="Overmann J."/>
            <person name="Amann R."/>
            <person name="Jetten M.S.M."/>
            <person name="Mascher T."/>
            <person name="Medema M.H."/>
            <person name="Devos D.P."/>
            <person name="Kaster A.-K."/>
            <person name="Ovreas L."/>
            <person name="Rohde M."/>
            <person name="Galperin M.Y."/>
            <person name="Jogler C."/>
        </authorList>
    </citation>
    <scope>NUCLEOTIDE SEQUENCE [LARGE SCALE GENOMIC DNA]</scope>
    <source>
        <strain evidence="2 3">HG15A2</strain>
    </source>
</reference>
<sequence>MNAEQQRILEDRDGKNPWRAFGPYLSLLFRLALLQRALFHVLILSFILRRPFRRGFYL</sequence>
<dbReference type="AlphaFoldDB" id="A0A517N0R6"/>
<evidence type="ECO:0000256" key="1">
    <source>
        <dbReference type="SAM" id="Phobius"/>
    </source>
</evidence>
<evidence type="ECO:0000313" key="3">
    <source>
        <dbReference type="Proteomes" id="UP000319852"/>
    </source>
</evidence>
<keyword evidence="1" id="KW-0812">Transmembrane</keyword>
<gene>
    <name evidence="2" type="ORF">HG15A2_40710</name>
</gene>
<keyword evidence="1" id="KW-1133">Transmembrane helix</keyword>
<dbReference type="KEGG" id="amob:HG15A2_40710"/>
<dbReference type="Proteomes" id="UP000319852">
    <property type="component" value="Chromosome"/>
</dbReference>
<accession>A0A517N0R6</accession>
<dbReference type="EMBL" id="CP036263">
    <property type="protein sequence ID" value="QDT00731.1"/>
    <property type="molecule type" value="Genomic_DNA"/>
</dbReference>
<feature type="transmembrane region" description="Helical" evidence="1">
    <location>
        <begin position="27"/>
        <end position="48"/>
    </location>
</feature>
<keyword evidence="1" id="KW-0472">Membrane</keyword>
<organism evidence="2 3">
    <name type="scientific">Adhaeretor mobilis</name>
    <dbReference type="NCBI Taxonomy" id="1930276"/>
    <lineage>
        <taxon>Bacteria</taxon>
        <taxon>Pseudomonadati</taxon>
        <taxon>Planctomycetota</taxon>
        <taxon>Planctomycetia</taxon>
        <taxon>Pirellulales</taxon>
        <taxon>Lacipirellulaceae</taxon>
        <taxon>Adhaeretor</taxon>
    </lineage>
</organism>